<name>A0A841GNF9_9GAMM</name>
<protein>
    <submittedName>
        <fullName evidence="2">Uncharacterized protein</fullName>
    </submittedName>
</protein>
<evidence type="ECO:0000313" key="2">
    <source>
        <dbReference type="EMBL" id="MBB6056835.1"/>
    </source>
</evidence>
<organism evidence="2 3">
    <name type="scientific">Tolumonas osonensis</name>
    <dbReference type="NCBI Taxonomy" id="675874"/>
    <lineage>
        <taxon>Bacteria</taxon>
        <taxon>Pseudomonadati</taxon>
        <taxon>Pseudomonadota</taxon>
        <taxon>Gammaproteobacteria</taxon>
        <taxon>Aeromonadales</taxon>
        <taxon>Aeromonadaceae</taxon>
        <taxon>Tolumonas</taxon>
    </lineage>
</organism>
<evidence type="ECO:0000313" key="3">
    <source>
        <dbReference type="Proteomes" id="UP000585721"/>
    </source>
</evidence>
<comment type="caution">
    <text evidence="2">The sequence shown here is derived from an EMBL/GenBank/DDBJ whole genome shotgun (WGS) entry which is preliminary data.</text>
</comment>
<keyword evidence="3" id="KW-1185">Reference proteome</keyword>
<keyword evidence="1" id="KW-0732">Signal</keyword>
<dbReference type="PROSITE" id="PS51257">
    <property type="entry name" value="PROKAR_LIPOPROTEIN"/>
    <property type="match status" value="1"/>
</dbReference>
<dbReference type="EMBL" id="JACHGR010000010">
    <property type="protein sequence ID" value="MBB6056835.1"/>
    <property type="molecule type" value="Genomic_DNA"/>
</dbReference>
<evidence type="ECO:0000256" key="1">
    <source>
        <dbReference type="SAM" id="SignalP"/>
    </source>
</evidence>
<feature type="signal peptide" evidence="1">
    <location>
        <begin position="1"/>
        <end position="23"/>
    </location>
</feature>
<feature type="chain" id="PRO_5032645573" evidence="1">
    <location>
        <begin position="24"/>
        <end position="211"/>
    </location>
</feature>
<dbReference type="RefSeq" id="WP_188027554.1">
    <property type="nucleotide sequence ID" value="NZ_JACHGR010000010.1"/>
</dbReference>
<proteinExistence type="predicted"/>
<reference evidence="2 3" key="1">
    <citation type="submission" date="2020-08" db="EMBL/GenBank/DDBJ databases">
        <title>Genomic Encyclopedia of Type Strains, Phase IV (KMG-IV): sequencing the most valuable type-strain genomes for metagenomic binning, comparative biology and taxonomic classification.</title>
        <authorList>
            <person name="Goeker M."/>
        </authorList>
    </citation>
    <scope>NUCLEOTIDE SEQUENCE [LARGE SCALE GENOMIC DNA]</scope>
    <source>
        <strain evidence="2 3">DSM 22975</strain>
    </source>
</reference>
<sequence length="211" mass="23990">MWQKTGVLLLVIMLAGCAQETTAPALQPQGEYRLLPLETTQRQVNALLQGEQETLQSVQLHPDDVTPPVLFALAYQLGQQQHYHDAMFWFYTAQLRARSDANKALDSSVQAGVSRLSEQFGREISAYALSHPAEMEAAMIQALRRDKTAQRHYNPRWVALHGSDVLSRQEYAFMPMAYWPQIDRQTRREYARGFARLMVSLRQGSGLPLTD</sequence>
<dbReference type="Proteomes" id="UP000585721">
    <property type="component" value="Unassembled WGS sequence"/>
</dbReference>
<accession>A0A841GNF9</accession>
<dbReference type="AlphaFoldDB" id="A0A841GNF9"/>
<gene>
    <name evidence="2" type="ORF">HNR75_002782</name>
</gene>